<evidence type="ECO:0000313" key="2">
    <source>
        <dbReference type="Proteomes" id="UP001224433"/>
    </source>
</evidence>
<dbReference type="Pfam" id="PF19746">
    <property type="entry name" value="DUF6233"/>
    <property type="match status" value="1"/>
</dbReference>
<dbReference type="RefSeq" id="WP_147961928.1">
    <property type="nucleotide sequence ID" value="NZ_CP120983.1"/>
</dbReference>
<name>A0ABY9JN54_9ACTN</name>
<sequence length="107" mass="12578">MTGGISRLEKWRATREYLAWQLRHADHRIRELEALEQRERHLRERARAERSWKIQPQRSSSSALLHRGNCTLYRNDSGFISRDEAIIALAEPDIEPCQICNPQTGLR</sequence>
<gene>
    <name evidence="1" type="ORF">P8A20_35430</name>
</gene>
<evidence type="ECO:0000313" key="1">
    <source>
        <dbReference type="EMBL" id="WLQ68530.1"/>
    </source>
</evidence>
<reference evidence="1 2" key="1">
    <citation type="submission" date="2023-03" db="EMBL/GenBank/DDBJ databases">
        <title>Isolation and description of six Streptomyces strains from soil environments, able to metabolize different microbial glucans.</title>
        <authorList>
            <person name="Widen T."/>
            <person name="Larsbrink J."/>
        </authorList>
    </citation>
    <scope>NUCLEOTIDE SEQUENCE [LARGE SCALE GENOMIC DNA]</scope>
    <source>
        <strain evidence="1 2">Alt3</strain>
    </source>
</reference>
<proteinExistence type="predicted"/>
<keyword evidence="2" id="KW-1185">Reference proteome</keyword>
<dbReference type="InterPro" id="IPR046200">
    <property type="entry name" value="DUF6233"/>
</dbReference>
<dbReference type="EMBL" id="CP120983">
    <property type="protein sequence ID" value="WLQ68530.1"/>
    <property type="molecule type" value="Genomic_DNA"/>
</dbReference>
<protein>
    <submittedName>
        <fullName evidence="1">DUF6233 domain-containing protein</fullName>
    </submittedName>
</protein>
<dbReference type="Proteomes" id="UP001224433">
    <property type="component" value="Chromosome"/>
</dbReference>
<organism evidence="1 2">
    <name type="scientific">Streptomyces glycanivorans</name>
    <dbReference type="NCBI Taxonomy" id="3033808"/>
    <lineage>
        <taxon>Bacteria</taxon>
        <taxon>Bacillati</taxon>
        <taxon>Actinomycetota</taxon>
        <taxon>Actinomycetes</taxon>
        <taxon>Kitasatosporales</taxon>
        <taxon>Streptomycetaceae</taxon>
        <taxon>Streptomyces</taxon>
    </lineage>
</organism>
<accession>A0ABY9JN54</accession>